<dbReference type="InterPro" id="IPR011004">
    <property type="entry name" value="Trimer_LpxA-like_sf"/>
</dbReference>
<dbReference type="Proteomes" id="UP000078534">
    <property type="component" value="Unassembled WGS sequence"/>
</dbReference>
<dbReference type="Gene3D" id="2.160.10.10">
    <property type="entry name" value="Hexapeptide repeat proteins"/>
    <property type="match status" value="1"/>
</dbReference>
<dbReference type="EMBL" id="LWSG01000005">
    <property type="protein sequence ID" value="OAS88194.1"/>
    <property type="molecule type" value="Genomic_DNA"/>
</dbReference>
<dbReference type="RefSeq" id="WP_185653805.1">
    <property type="nucleotide sequence ID" value="NZ_LWSG01000005.1"/>
</dbReference>
<dbReference type="AlphaFoldDB" id="A0A179T3D7"/>
<sequence length="168" mass="19306">MIKKVINHLSWRYNTTVIKLKKMHFRLNYGERVDLPPDLLFRKGFKLLVEKEGRFKIGNGCFFNFNCTITCFGDTTIGNDCIFGENVKFYDHNHRFSDTEVLIRNQGYKVGSIKIGNNCWIGSNVTILKDITIGDNVVIGANCLINKSIPSNTIVKPKNELIFEEKRL</sequence>
<gene>
    <name evidence="1" type="ORF">A6K24_17620</name>
</gene>
<proteinExistence type="predicted"/>
<keyword evidence="2" id="KW-1185">Reference proteome</keyword>
<dbReference type="Pfam" id="PF00132">
    <property type="entry name" value="Hexapep"/>
    <property type="match status" value="1"/>
</dbReference>
<dbReference type="SUPFAM" id="SSF51161">
    <property type="entry name" value="Trimeric LpxA-like enzymes"/>
    <property type="match status" value="1"/>
</dbReference>
<dbReference type="CDD" id="cd04647">
    <property type="entry name" value="LbH_MAT_like"/>
    <property type="match status" value="1"/>
</dbReference>
<organism evidence="1 2">
    <name type="scientific">Metabacillus litoralis</name>
    <dbReference type="NCBI Taxonomy" id="152268"/>
    <lineage>
        <taxon>Bacteria</taxon>
        <taxon>Bacillati</taxon>
        <taxon>Bacillota</taxon>
        <taxon>Bacilli</taxon>
        <taxon>Bacillales</taxon>
        <taxon>Bacillaceae</taxon>
        <taxon>Metabacillus</taxon>
    </lineage>
</organism>
<dbReference type="PANTHER" id="PTHR23416">
    <property type="entry name" value="SIALIC ACID SYNTHASE-RELATED"/>
    <property type="match status" value="1"/>
</dbReference>
<dbReference type="InterPro" id="IPR051159">
    <property type="entry name" value="Hexapeptide_acetyltransf"/>
</dbReference>
<evidence type="ECO:0008006" key="3">
    <source>
        <dbReference type="Google" id="ProtNLM"/>
    </source>
</evidence>
<name>A0A179T3D7_9BACI</name>
<comment type="caution">
    <text evidence="1">The sequence shown here is derived from an EMBL/GenBank/DDBJ whole genome shotgun (WGS) entry which is preliminary data.</text>
</comment>
<dbReference type="PANTHER" id="PTHR23416:SF78">
    <property type="entry name" value="LIPOPOLYSACCHARIDE BIOSYNTHESIS O-ACETYL TRANSFERASE WBBJ-RELATED"/>
    <property type="match status" value="1"/>
</dbReference>
<dbReference type="STRING" id="152268.A6K24_17620"/>
<dbReference type="InterPro" id="IPR001451">
    <property type="entry name" value="Hexapep"/>
</dbReference>
<protein>
    <recommendedName>
        <fullName evidence="3">Acyltransferase</fullName>
    </recommendedName>
</protein>
<evidence type="ECO:0000313" key="1">
    <source>
        <dbReference type="EMBL" id="OAS88194.1"/>
    </source>
</evidence>
<reference evidence="2" key="1">
    <citation type="submission" date="2016-04" db="EMBL/GenBank/DDBJ databases">
        <authorList>
            <person name="Lyu Z."/>
            <person name="Lyu W."/>
        </authorList>
    </citation>
    <scope>NUCLEOTIDE SEQUENCE [LARGE SCALE GENOMIC DNA]</scope>
    <source>
        <strain evidence="2">C44</strain>
    </source>
</reference>
<evidence type="ECO:0000313" key="2">
    <source>
        <dbReference type="Proteomes" id="UP000078534"/>
    </source>
</evidence>
<accession>A0A179T3D7</accession>